<name>A0A4R2QE99_9PSEU</name>
<dbReference type="InterPro" id="IPR029039">
    <property type="entry name" value="Flavoprotein-like_sf"/>
</dbReference>
<protein>
    <recommendedName>
        <fullName evidence="3">NADPH-dependent FMN reductase</fullName>
    </recommendedName>
</protein>
<proteinExistence type="predicted"/>
<sequence length="82" mass="9316">MSYGGIGGRLFAVEQLRQVFTEVHATTIRQAISFDNFWERFDEHGETAADESLESAAKTFLDQLSWWANALRVARAAHPYEP</sequence>
<dbReference type="AlphaFoldDB" id="A0A4R2QE99"/>
<comment type="caution">
    <text evidence="1">The sequence shown here is derived from an EMBL/GenBank/DDBJ whole genome shotgun (WGS) entry which is preliminary data.</text>
</comment>
<evidence type="ECO:0008006" key="3">
    <source>
        <dbReference type="Google" id="ProtNLM"/>
    </source>
</evidence>
<evidence type="ECO:0000313" key="1">
    <source>
        <dbReference type="EMBL" id="TCP46784.1"/>
    </source>
</evidence>
<dbReference type="SUPFAM" id="SSF52218">
    <property type="entry name" value="Flavoproteins"/>
    <property type="match status" value="1"/>
</dbReference>
<organism evidence="1 2">
    <name type="scientific">Tamaricihabitans halophyticus</name>
    <dbReference type="NCBI Taxonomy" id="1262583"/>
    <lineage>
        <taxon>Bacteria</taxon>
        <taxon>Bacillati</taxon>
        <taxon>Actinomycetota</taxon>
        <taxon>Actinomycetes</taxon>
        <taxon>Pseudonocardiales</taxon>
        <taxon>Pseudonocardiaceae</taxon>
        <taxon>Tamaricihabitans</taxon>
    </lineage>
</organism>
<dbReference type="Gene3D" id="3.40.50.360">
    <property type="match status" value="1"/>
</dbReference>
<reference evidence="1 2" key="1">
    <citation type="submission" date="2019-03" db="EMBL/GenBank/DDBJ databases">
        <title>Genomic Encyclopedia of Type Strains, Phase IV (KMG-IV): sequencing the most valuable type-strain genomes for metagenomic binning, comparative biology and taxonomic classification.</title>
        <authorList>
            <person name="Goeker M."/>
        </authorList>
    </citation>
    <scope>NUCLEOTIDE SEQUENCE [LARGE SCALE GENOMIC DNA]</scope>
    <source>
        <strain evidence="1 2">DSM 45765</strain>
    </source>
</reference>
<dbReference type="EMBL" id="SLXQ01000013">
    <property type="protein sequence ID" value="TCP46784.1"/>
    <property type="molecule type" value="Genomic_DNA"/>
</dbReference>
<evidence type="ECO:0000313" key="2">
    <source>
        <dbReference type="Proteomes" id="UP000294911"/>
    </source>
</evidence>
<dbReference type="Proteomes" id="UP000294911">
    <property type="component" value="Unassembled WGS sequence"/>
</dbReference>
<gene>
    <name evidence="1" type="ORF">EV191_11360</name>
</gene>
<keyword evidence="2" id="KW-1185">Reference proteome</keyword>
<accession>A0A4R2QE99</accession>